<evidence type="ECO:0000256" key="8">
    <source>
        <dbReference type="ARBA" id="ARBA00022833"/>
    </source>
</evidence>
<evidence type="ECO:0000256" key="6">
    <source>
        <dbReference type="ARBA" id="ARBA00022723"/>
    </source>
</evidence>
<keyword evidence="7" id="KW-0498">Mitosis</keyword>
<keyword evidence="9" id="KW-0539">Nucleus</keyword>
<protein>
    <submittedName>
        <fullName evidence="15">Protein Mis18-beta</fullName>
    </submittedName>
</protein>
<dbReference type="InterPro" id="IPR034752">
    <property type="entry name" value="Mis18"/>
</dbReference>
<evidence type="ECO:0000256" key="9">
    <source>
        <dbReference type="ARBA" id="ARBA00023242"/>
    </source>
</evidence>
<dbReference type="RefSeq" id="XP_067151661.1">
    <property type="nucleotide sequence ID" value="XM_067295560.1"/>
</dbReference>
<reference evidence="15" key="1">
    <citation type="submission" date="2025-08" db="UniProtKB">
        <authorList>
            <consortium name="RefSeq"/>
        </authorList>
    </citation>
    <scope>IDENTIFICATION</scope>
    <source>
        <tissue evidence="15">Blood</tissue>
    </source>
</reference>
<dbReference type="InterPro" id="IPR004910">
    <property type="entry name" value="Yippee/Mis18/Cereblon"/>
</dbReference>
<dbReference type="PANTHER" id="PTHR16431">
    <property type="entry name" value="NEUROGENIC PROTEIN MASTERMIND"/>
    <property type="match status" value="1"/>
</dbReference>
<evidence type="ECO:0000259" key="13">
    <source>
        <dbReference type="PROSITE" id="PS51793"/>
    </source>
</evidence>
<evidence type="ECO:0000313" key="15">
    <source>
        <dbReference type="RefSeq" id="XP_067151661.1"/>
    </source>
</evidence>
<accession>A0ABM4EG28</accession>
<keyword evidence="4" id="KW-0158">Chromosome</keyword>
<feature type="coiled-coil region" evidence="12">
    <location>
        <begin position="174"/>
        <end position="201"/>
    </location>
</feature>
<keyword evidence="5" id="KW-0132">Cell division</keyword>
<dbReference type="GeneID" id="106498166"/>
<evidence type="ECO:0000256" key="2">
    <source>
        <dbReference type="ARBA" id="ARBA00004123"/>
    </source>
</evidence>
<comment type="subcellular location">
    <subcellularLocation>
        <location evidence="3">Chromosome</location>
        <location evidence="3">Centromere</location>
    </subcellularLocation>
    <subcellularLocation>
        <location evidence="2">Nucleus</location>
    </subcellularLocation>
</comment>
<keyword evidence="10" id="KW-0131">Cell cycle</keyword>
<evidence type="ECO:0000313" key="14">
    <source>
        <dbReference type="Proteomes" id="UP001652627"/>
    </source>
</evidence>
<name>A0ABM4EG28_9AVES</name>
<dbReference type="Pfam" id="PF03226">
    <property type="entry name" value="Yippee-Mis18"/>
    <property type="match status" value="1"/>
</dbReference>
<keyword evidence="11" id="KW-0137">Centromere</keyword>
<evidence type="ECO:0000256" key="1">
    <source>
        <dbReference type="ARBA" id="ARBA00003694"/>
    </source>
</evidence>
<keyword evidence="14" id="KW-1185">Reference proteome</keyword>
<dbReference type="Proteomes" id="UP001652627">
    <property type="component" value="Chromosome 4"/>
</dbReference>
<organism evidence="14 15">
    <name type="scientific">Apteryx mantelli</name>
    <name type="common">North Island brown kiwi</name>
    <dbReference type="NCBI Taxonomy" id="2696672"/>
    <lineage>
        <taxon>Eukaryota</taxon>
        <taxon>Metazoa</taxon>
        <taxon>Chordata</taxon>
        <taxon>Craniata</taxon>
        <taxon>Vertebrata</taxon>
        <taxon>Euteleostomi</taxon>
        <taxon>Archelosauria</taxon>
        <taxon>Archosauria</taxon>
        <taxon>Dinosauria</taxon>
        <taxon>Saurischia</taxon>
        <taxon>Theropoda</taxon>
        <taxon>Coelurosauria</taxon>
        <taxon>Aves</taxon>
        <taxon>Palaeognathae</taxon>
        <taxon>Apterygiformes</taxon>
        <taxon>Apterygidae</taxon>
        <taxon>Apteryx</taxon>
    </lineage>
</organism>
<proteinExistence type="predicted"/>
<dbReference type="PANTHER" id="PTHR16431:SF3">
    <property type="entry name" value="PROTEIN MIS18-BETA"/>
    <property type="match status" value="1"/>
</dbReference>
<evidence type="ECO:0000256" key="12">
    <source>
        <dbReference type="SAM" id="Coils"/>
    </source>
</evidence>
<keyword evidence="12" id="KW-0175">Coiled coil</keyword>
<dbReference type="PROSITE" id="PS51793">
    <property type="entry name" value="MIS18"/>
    <property type="match status" value="1"/>
</dbReference>
<gene>
    <name evidence="15" type="primary">OIP5</name>
</gene>
<evidence type="ECO:0000256" key="7">
    <source>
        <dbReference type="ARBA" id="ARBA00022776"/>
    </source>
</evidence>
<feature type="domain" description="Mis18" evidence="13">
    <location>
        <begin position="46"/>
        <end position="145"/>
    </location>
</feature>
<keyword evidence="8" id="KW-0862">Zinc</keyword>
<evidence type="ECO:0000256" key="10">
    <source>
        <dbReference type="ARBA" id="ARBA00023306"/>
    </source>
</evidence>
<sequence length="221" mass="24597">MAVRRRLQELFQDPQLGGVITVERPLPLPPPAGSAGAARRPRPEEWAVFQCRGCRAVLGDSLHLCAQEERRLGLLACLRVTNDVAWEESLMIGLEGALLGCTFNALSCRSCGLIVGFILYSTFSDLAYLRGFFCFFKDSILCYLLKTKMIIEASKVNFPALSLKEELGKLKEKLVMVHMRLELLMKKLEELNQKNNVAEKQSTASDAAGLMPGYAIVKMNK</sequence>
<evidence type="ECO:0000256" key="11">
    <source>
        <dbReference type="ARBA" id="ARBA00023328"/>
    </source>
</evidence>
<comment type="function">
    <text evidence="1">Required for recruitment of CENPA to centromeres and normal chromosome segregation during mitosis.</text>
</comment>
<keyword evidence="6" id="KW-0479">Metal-binding</keyword>
<evidence type="ECO:0000256" key="5">
    <source>
        <dbReference type="ARBA" id="ARBA00022618"/>
    </source>
</evidence>
<evidence type="ECO:0000256" key="4">
    <source>
        <dbReference type="ARBA" id="ARBA00022454"/>
    </source>
</evidence>
<evidence type="ECO:0000256" key="3">
    <source>
        <dbReference type="ARBA" id="ARBA00004584"/>
    </source>
</evidence>